<keyword evidence="4" id="KW-0949">S-adenosyl-L-methionine</keyword>
<evidence type="ECO:0000313" key="8">
    <source>
        <dbReference type="EMBL" id="RLC36691.1"/>
    </source>
</evidence>
<dbReference type="AlphaFoldDB" id="A0A420ZBP7"/>
<keyword evidence="5" id="KW-0819">tRNA processing</keyword>
<sequence length="261" mass="30020">MGKVLVSSYDVIGDIAIVEVPEGMEGKKKEIAMSIMDAQKHIKTVMEKKSNRHGEFRLRDMEPIMGTETVTDHKENDCVFRLDVTEAYFSPREGTERVRVANQVKPGETVLVMFAGVGPFSVVIGKKQPRVRKVYSVEINPDAVKWMEENIRLNRLKYVVEPMLGDAREECKKLYGKCDRVVMPLPKEGRNFLETAIRCLKPKGIVHFYYVGPEENMFKIGNDVIRMECKKLGRKCRILKQQKVLPYGPRMFKVCIDFEVE</sequence>
<evidence type="ECO:0000256" key="3">
    <source>
        <dbReference type="ARBA" id="ARBA00022679"/>
    </source>
</evidence>
<dbReference type="EMBL" id="QMNG01000036">
    <property type="protein sequence ID" value="RLC36691.1"/>
    <property type="molecule type" value="Genomic_DNA"/>
</dbReference>
<dbReference type="InterPro" id="IPR029063">
    <property type="entry name" value="SAM-dependent_MTases_sf"/>
</dbReference>
<dbReference type="GO" id="GO:0005737">
    <property type="term" value="C:cytoplasm"/>
    <property type="evidence" value="ECO:0007669"/>
    <property type="project" value="TreeGrafter"/>
</dbReference>
<dbReference type="Pfam" id="PF25133">
    <property type="entry name" value="TYW2_N_2"/>
    <property type="match status" value="1"/>
</dbReference>
<evidence type="ECO:0000256" key="4">
    <source>
        <dbReference type="ARBA" id="ARBA00022691"/>
    </source>
</evidence>
<evidence type="ECO:0000313" key="9">
    <source>
        <dbReference type="Proteomes" id="UP000281261"/>
    </source>
</evidence>
<name>A0A420ZBP7_UNCK3</name>
<accession>A0A420ZBP7</accession>
<evidence type="ECO:0000256" key="1">
    <source>
        <dbReference type="ARBA" id="ARBA00022490"/>
    </source>
</evidence>
<dbReference type="Gene3D" id="3.40.50.150">
    <property type="entry name" value="Vaccinia Virus protein VP39"/>
    <property type="match status" value="1"/>
</dbReference>
<keyword evidence="2" id="KW-0489">Methyltransferase</keyword>
<dbReference type="Gene3D" id="3.30.300.110">
    <property type="entry name" value="Met-10+ protein-like domains"/>
    <property type="match status" value="1"/>
</dbReference>
<dbReference type="InterPro" id="IPR056744">
    <property type="entry name" value="TRM5/TYW2-like_N"/>
</dbReference>
<dbReference type="GO" id="GO:0002939">
    <property type="term" value="P:tRNA N1-guanine methylation"/>
    <property type="evidence" value="ECO:0007669"/>
    <property type="project" value="TreeGrafter"/>
</dbReference>
<proteinExistence type="predicted"/>
<evidence type="ECO:0000256" key="5">
    <source>
        <dbReference type="ARBA" id="ARBA00022694"/>
    </source>
</evidence>
<evidence type="ECO:0000259" key="7">
    <source>
        <dbReference type="PROSITE" id="PS51684"/>
    </source>
</evidence>
<dbReference type="InterPro" id="IPR056743">
    <property type="entry name" value="TRM5-TYW2-like_MTfase"/>
</dbReference>
<dbReference type="PANTHER" id="PTHR23245">
    <property type="entry name" value="TRNA METHYLTRANSFERASE"/>
    <property type="match status" value="1"/>
</dbReference>
<comment type="catalytic activity">
    <reaction evidence="6">
        <text>guanosine(37) in tRNA + S-adenosyl-L-methionine = N(1)-methylguanosine(37) in tRNA + S-adenosyl-L-homocysteine + H(+)</text>
        <dbReference type="Rhea" id="RHEA:36899"/>
        <dbReference type="Rhea" id="RHEA-COMP:10145"/>
        <dbReference type="Rhea" id="RHEA-COMP:10147"/>
        <dbReference type="ChEBI" id="CHEBI:15378"/>
        <dbReference type="ChEBI" id="CHEBI:57856"/>
        <dbReference type="ChEBI" id="CHEBI:59789"/>
        <dbReference type="ChEBI" id="CHEBI:73542"/>
        <dbReference type="ChEBI" id="CHEBI:74269"/>
        <dbReference type="EC" id="2.1.1.228"/>
    </reaction>
</comment>
<dbReference type="Proteomes" id="UP000281261">
    <property type="component" value="Unassembled WGS sequence"/>
</dbReference>
<dbReference type="CDD" id="cd02440">
    <property type="entry name" value="AdoMet_MTases"/>
    <property type="match status" value="1"/>
</dbReference>
<dbReference type="GO" id="GO:0052906">
    <property type="term" value="F:tRNA (guanine(37)-N1)-methyltransferase activity"/>
    <property type="evidence" value="ECO:0007669"/>
    <property type="project" value="UniProtKB-EC"/>
</dbReference>
<comment type="caution">
    <text evidence="8">The sequence shown here is derived from an EMBL/GenBank/DDBJ whole genome shotgun (WGS) entry which is preliminary data.</text>
</comment>
<gene>
    <name evidence="8" type="ORF">DRH29_04025</name>
</gene>
<organism evidence="8 9">
    <name type="scientific">candidate division Kazan bacterium</name>
    <dbReference type="NCBI Taxonomy" id="2202143"/>
    <lineage>
        <taxon>Bacteria</taxon>
        <taxon>Bacteria division Kazan-3B-28</taxon>
    </lineage>
</organism>
<reference evidence="8 9" key="1">
    <citation type="submission" date="2018-06" db="EMBL/GenBank/DDBJ databases">
        <title>Extensive metabolic versatility and redundancy in microbially diverse, dynamic hydrothermal sediments.</title>
        <authorList>
            <person name="Dombrowski N."/>
            <person name="Teske A."/>
            <person name="Baker B.J."/>
        </authorList>
    </citation>
    <scope>NUCLEOTIDE SEQUENCE [LARGE SCALE GENOMIC DNA]</scope>
    <source>
        <strain evidence="8">B79_G16</strain>
    </source>
</reference>
<dbReference type="Pfam" id="PF02475">
    <property type="entry name" value="TRM5-TYW2_MTfase"/>
    <property type="match status" value="1"/>
</dbReference>
<dbReference type="InterPro" id="IPR030382">
    <property type="entry name" value="MeTrfase_TRM5/TYW2"/>
</dbReference>
<dbReference type="PANTHER" id="PTHR23245:SF36">
    <property type="entry name" value="TRNA (GUANINE(37)-N1)-METHYLTRANSFERASE"/>
    <property type="match status" value="1"/>
</dbReference>
<evidence type="ECO:0000256" key="2">
    <source>
        <dbReference type="ARBA" id="ARBA00022603"/>
    </source>
</evidence>
<dbReference type="FunFam" id="3.30.300.110:FF:000001">
    <property type="entry name" value="tRNA (guanine(37)-N1)-methyltransferase"/>
    <property type="match status" value="1"/>
</dbReference>
<feature type="domain" description="SAM-dependent methyltransferase TRM5/TYW2-type" evidence="7">
    <location>
        <begin position="9"/>
        <end position="261"/>
    </location>
</feature>
<dbReference type="PROSITE" id="PS51684">
    <property type="entry name" value="SAM_MT_TRM5_TYW2"/>
    <property type="match status" value="1"/>
</dbReference>
<evidence type="ECO:0000256" key="6">
    <source>
        <dbReference type="ARBA" id="ARBA00047783"/>
    </source>
</evidence>
<keyword evidence="3" id="KW-0808">Transferase</keyword>
<protein>
    <recommendedName>
        <fullName evidence="7">SAM-dependent methyltransferase TRM5/TYW2-type domain-containing protein</fullName>
    </recommendedName>
</protein>
<keyword evidence="1" id="KW-0963">Cytoplasm</keyword>
<dbReference type="SUPFAM" id="SSF53335">
    <property type="entry name" value="S-adenosyl-L-methionine-dependent methyltransferases"/>
    <property type="match status" value="1"/>
</dbReference>